<dbReference type="GO" id="GO:0005856">
    <property type="term" value="C:cytoskeleton"/>
    <property type="evidence" value="ECO:0007669"/>
    <property type="project" value="TreeGrafter"/>
</dbReference>
<dbReference type="InterPro" id="IPR011993">
    <property type="entry name" value="PH-like_dom_sf"/>
</dbReference>
<organism evidence="4 5">
    <name type="scientific">Schistosoma margrebowiei</name>
    <dbReference type="NCBI Taxonomy" id="48269"/>
    <lineage>
        <taxon>Eukaryota</taxon>
        <taxon>Metazoa</taxon>
        <taxon>Spiralia</taxon>
        <taxon>Lophotrochozoa</taxon>
        <taxon>Platyhelminthes</taxon>
        <taxon>Trematoda</taxon>
        <taxon>Digenea</taxon>
        <taxon>Strigeidida</taxon>
        <taxon>Schistosomatoidea</taxon>
        <taxon>Schistosomatidae</taxon>
        <taxon>Schistosoma</taxon>
    </lineage>
</organism>
<dbReference type="SUPFAM" id="SSF54236">
    <property type="entry name" value="Ubiquitin-like"/>
    <property type="match status" value="1"/>
</dbReference>
<dbReference type="InterPro" id="IPR019748">
    <property type="entry name" value="FERM_central"/>
</dbReference>
<dbReference type="InterPro" id="IPR014352">
    <property type="entry name" value="FERM/acyl-CoA-bd_prot_sf"/>
</dbReference>
<dbReference type="Pfam" id="PF09379">
    <property type="entry name" value="FERM_N"/>
    <property type="match status" value="1"/>
</dbReference>
<dbReference type="Pfam" id="PF00149">
    <property type="entry name" value="Metallophos"/>
    <property type="match status" value="1"/>
</dbReference>
<dbReference type="SMART" id="SM00295">
    <property type="entry name" value="B41"/>
    <property type="match status" value="1"/>
</dbReference>
<dbReference type="Pfam" id="PF00622">
    <property type="entry name" value="SPRY"/>
    <property type="match status" value="2"/>
</dbReference>
<dbReference type="CDD" id="cd01765">
    <property type="entry name" value="FERM_F0_F1"/>
    <property type="match status" value="1"/>
</dbReference>
<dbReference type="InterPro" id="IPR019749">
    <property type="entry name" value="Band_41_domain"/>
</dbReference>
<dbReference type="Pfam" id="PF00373">
    <property type="entry name" value="FERM_M"/>
    <property type="match status" value="1"/>
</dbReference>
<dbReference type="InterPro" id="IPR043136">
    <property type="entry name" value="B30.2/SPRY_sf"/>
</dbReference>
<reference evidence="5" key="1">
    <citation type="submission" date="2023-11" db="UniProtKB">
        <authorList>
            <consortium name="WormBaseParasite"/>
        </authorList>
    </citation>
    <scope>IDENTIFICATION</scope>
</reference>
<dbReference type="InterPro" id="IPR000798">
    <property type="entry name" value="Ez/rad/moesin-like"/>
</dbReference>
<dbReference type="GO" id="GO:0016787">
    <property type="term" value="F:hydrolase activity"/>
    <property type="evidence" value="ECO:0007669"/>
    <property type="project" value="InterPro"/>
</dbReference>
<dbReference type="PROSITE" id="PS00661">
    <property type="entry name" value="FERM_2"/>
    <property type="match status" value="1"/>
</dbReference>
<dbReference type="InterPro" id="IPR018980">
    <property type="entry name" value="FERM_PH-like_C"/>
</dbReference>
<dbReference type="SMART" id="SM01196">
    <property type="entry name" value="FERM_C"/>
    <property type="match status" value="1"/>
</dbReference>
<dbReference type="InterPro" id="IPR003877">
    <property type="entry name" value="SPRY_dom"/>
</dbReference>
<dbReference type="Gene3D" id="3.60.21.10">
    <property type="match status" value="1"/>
</dbReference>
<dbReference type="Gene3D" id="2.60.120.920">
    <property type="match status" value="2"/>
</dbReference>
<dbReference type="InterPro" id="IPR019747">
    <property type="entry name" value="FERM_CS"/>
</dbReference>
<dbReference type="InterPro" id="IPR004843">
    <property type="entry name" value="Calcineurin-like_PHP"/>
</dbReference>
<feature type="domain" description="B30.2/SPRY" evidence="3">
    <location>
        <begin position="765"/>
        <end position="954"/>
    </location>
</feature>
<evidence type="ECO:0000313" key="5">
    <source>
        <dbReference type="WBParaSite" id="SMRG1_2880.5"/>
    </source>
</evidence>
<evidence type="ECO:0000259" key="2">
    <source>
        <dbReference type="PROSITE" id="PS50057"/>
    </source>
</evidence>
<dbReference type="GO" id="GO:0005886">
    <property type="term" value="C:plasma membrane"/>
    <property type="evidence" value="ECO:0007669"/>
    <property type="project" value="TreeGrafter"/>
</dbReference>
<dbReference type="CDD" id="cd14473">
    <property type="entry name" value="FERM_B-lobe"/>
    <property type="match status" value="1"/>
</dbReference>
<dbReference type="SMART" id="SM00449">
    <property type="entry name" value="SPRY"/>
    <property type="match status" value="2"/>
</dbReference>
<name>A0AA84ZF89_9TREM</name>
<dbReference type="PRINTS" id="PR00661">
    <property type="entry name" value="ERMFAMILY"/>
</dbReference>
<feature type="domain" description="B30.2/SPRY" evidence="3">
    <location>
        <begin position="962"/>
        <end position="1154"/>
    </location>
</feature>
<dbReference type="GO" id="GO:0008092">
    <property type="term" value="F:cytoskeletal protein binding"/>
    <property type="evidence" value="ECO:0007669"/>
    <property type="project" value="InterPro"/>
</dbReference>
<dbReference type="SUPFAM" id="SSF56300">
    <property type="entry name" value="Metallo-dependent phosphatases"/>
    <property type="match status" value="1"/>
</dbReference>
<dbReference type="InterPro" id="IPR035963">
    <property type="entry name" value="FERM_2"/>
</dbReference>
<dbReference type="InterPro" id="IPR013320">
    <property type="entry name" value="ConA-like_dom_sf"/>
</dbReference>
<dbReference type="InterPro" id="IPR001870">
    <property type="entry name" value="B30.2/SPRY"/>
</dbReference>
<sequence length="1305" mass="145764">MVLADTHLVGYVLGHPIDRIRRDWQMKRAFQASLYLHSPNAVIILGDILDEGKWATNDDFSYLVERFRDIFHHDKTKTLVKTVVGNHDIGFHYATNEFLNNRFHRDVGDNIYTPPIYLWSFFGIHFVIANSIAFEGDNCDLCFEANFILKSIARYLDCLKISTPSNTKSCYSKELGMGLSDKFPYIDVDLNGSFWRLKIAGRSAPYLFTPLTLIPFLFGMSYAMEPPAMSTFLSDNETVGESTNLLHLEGHSWSQLQDGTIEITDRLPKKEYYMSLRRFNSTGPNSGTAHRLGSISSGSAAGLANGSSGLLGGNSSSPRPGGGTLRGTSHPSVVDFKPSGKIVDCTVVMLDGTTREFRLDKAAYGQQLFDAVCTHLGLLEVEFFGITYYDSTNNWFWLQIDQKIAKQIGKNEWQFEFQVKFYPCDIDSIKEDITRYYLCLQVRQDIVSGQLPCSFVTYCILGSYIVQSEAGDHDPTQHIGIKYIQDHPFAPHMLQTPEMLGRIVELHKLHRGKTPEEADRLFLSNARKLALYGVDLHKVKTSQGQDITLGVYYGGILLYRNRIRLMRISWPRIISLSHRGRNFIIARRPGDDSLDRNMTFKCISPTLAKRLYNVCVDHHNFFRLRGSSRPKKPSLFPSFATRKYHYPGTTVNSSSIDATVGVGGHNQTSRRLSKFRPMPAHPSETGWFTFANRGEMDHMNGAVASQYQYQPAMVSGDPACMDPTYLCNQNVINGLPIPNAQGVQRYYQPSSNDVTGLMNGHHPNSNNNHINNMPTMITRISFEPEHWRITGADCTAGLGIDARGLDVASTRGAGWQGCRANKGVKAPGAYYYEAACLEEGLIRVGWSTNDANLELGADNYGFGYGSDAVGSAGMNGTGRVMHRNTGHDYGIMVHQGDVIGCLLDLDKGSISWSCNGKIFQRAFTIPDQLRGEAFLPAASLKDSRILFNFGEEQSLEFPPDGSFIPVAQSADDSQVSNRNPGWRMNQYDATNALDVAPDGSQVQSHFNQGWQGCRSNHGIRGLGRFYFEVTPIESTGLWRVGWSTDDGNLIVGTDQYGFGYGADNEGFGLNGQQGKRIHCDEIENYGEAFSKDDVIGCFLDTIEHTIKWSKNGLEFGDAYRIPSELLHSKNLTALYPTVSLLNSTVELNFGDKPFKYYPGPDWTPVCCAPPECTKRSRRKGPERKVKGWSYIDPTILEPSIRQTMQSIERSEPQIETETFHDENGKMFKRTVKRSEVTTTKTVSERIIASTAGQIVHTNGHSISGNDFDEDLNMALLTVTKLDPDISVLNNPVGQVEIRTKPESVL</sequence>
<proteinExistence type="predicted"/>
<dbReference type="PROSITE" id="PS50188">
    <property type="entry name" value="B302_SPRY"/>
    <property type="match status" value="2"/>
</dbReference>
<evidence type="ECO:0008006" key="6">
    <source>
        <dbReference type="Google" id="ProtNLM"/>
    </source>
</evidence>
<accession>A0AA84ZF89</accession>
<feature type="compositionally biased region" description="Low complexity" evidence="1">
    <location>
        <begin position="309"/>
        <end position="319"/>
    </location>
</feature>
<dbReference type="PROSITE" id="PS00660">
    <property type="entry name" value="FERM_1"/>
    <property type="match status" value="1"/>
</dbReference>
<dbReference type="CDD" id="cd12873">
    <property type="entry name" value="SPRY_DDX1"/>
    <property type="match status" value="2"/>
</dbReference>
<dbReference type="PANTHER" id="PTHR23280:SF21">
    <property type="entry name" value="PROTEIN 4.1 HOMOLOG"/>
    <property type="match status" value="1"/>
</dbReference>
<dbReference type="SUPFAM" id="SSF50729">
    <property type="entry name" value="PH domain-like"/>
    <property type="match status" value="1"/>
</dbReference>
<feature type="domain" description="FERM" evidence="2">
    <location>
        <begin position="343"/>
        <end position="626"/>
    </location>
</feature>
<dbReference type="WBParaSite" id="SMRG1_2880.5">
    <property type="protein sequence ID" value="SMRG1_2880.5"/>
    <property type="gene ID" value="SMRG1_2880"/>
</dbReference>
<dbReference type="Gene3D" id="2.30.29.30">
    <property type="entry name" value="Pleckstrin-homology domain (PH domain)/Phosphotyrosine-binding domain (PTB)"/>
    <property type="match status" value="1"/>
</dbReference>
<dbReference type="SUPFAM" id="SSF49899">
    <property type="entry name" value="Concanavalin A-like lectins/glucanases"/>
    <property type="match status" value="2"/>
</dbReference>
<dbReference type="GO" id="GO:0031032">
    <property type="term" value="P:actomyosin structure organization"/>
    <property type="evidence" value="ECO:0007669"/>
    <property type="project" value="TreeGrafter"/>
</dbReference>
<evidence type="ECO:0000256" key="1">
    <source>
        <dbReference type="SAM" id="MobiDB-lite"/>
    </source>
</evidence>
<dbReference type="PRINTS" id="PR00935">
    <property type="entry name" value="BAND41"/>
</dbReference>
<evidence type="ECO:0000313" key="4">
    <source>
        <dbReference type="Proteomes" id="UP000050790"/>
    </source>
</evidence>
<dbReference type="Gene3D" id="1.20.80.10">
    <property type="match status" value="1"/>
</dbReference>
<dbReference type="InterPro" id="IPR018979">
    <property type="entry name" value="FERM_N"/>
</dbReference>
<dbReference type="Gene3D" id="3.10.20.90">
    <property type="entry name" value="Phosphatidylinositol 3-kinase Catalytic Subunit, Chain A, domain 1"/>
    <property type="match status" value="1"/>
</dbReference>
<dbReference type="Pfam" id="PF09380">
    <property type="entry name" value="FERM_C"/>
    <property type="match status" value="1"/>
</dbReference>
<dbReference type="InterPro" id="IPR029071">
    <property type="entry name" value="Ubiquitin-like_domsf"/>
</dbReference>
<dbReference type="InterPro" id="IPR029052">
    <property type="entry name" value="Metallo-depent_PP-like"/>
</dbReference>
<dbReference type="PANTHER" id="PTHR23280">
    <property type="entry name" value="4.1 G PROTEIN"/>
    <property type="match status" value="1"/>
</dbReference>
<feature type="region of interest" description="Disordered" evidence="1">
    <location>
        <begin position="309"/>
        <end position="331"/>
    </location>
</feature>
<dbReference type="SUPFAM" id="SSF47031">
    <property type="entry name" value="Second domain of FERM"/>
    <property type="match status" value="1"/>
</dbReference>
<protein>
    <recommendedName>
        <fullName evidence="6">FERM domain-containing protein</fullName>
    </recommendedName>
</protein>
<evidence type="ECO:0000259" key="3">
    <source>
        <dbReference type="PROSITE" id="PS50188"/>
    </source>
</evidence>
<dbReference type="InterPro" id="IPR000299">
    <property type="entry name" value="FERM_domain"/>
</dbReference>
<dbReference type="Proteomes" id="UP000050790">
    <property type="component" value="Unassembled WGS sequence"/>
</dbReference>
<dbReference type="PROSITE" id="PS50057">
    <property type="entry name" value="FERM_3"/>
    <property type="match status" value="1"/>
</dbReference>